<organism evidence="2 3">
    <name type="scientific">Saitozyma podzolica</name>
    <dbReference type="NCBI Taxonomy" id="1890683"/>
    <lineage>
        <taxon>Eukaryota</taxon>
        <taxon>Fungi</taxon>
        <taxon>Dikarya</taxon>
        <taxon>Basidiomycota</taxon>
        <taxon>Agaricomycotina</taxon>
        <taxon>Tremellomycetes</taxon>
        <taxon>Tremellales</taxon>
        <taxon>Trimorphomycetaceae</taxon>
        <taxon>Saitozyma</taxon>
    </lineage>
</organism>
<comment type="caution">
    <text evidence="2">The sequence shown here is derived from an EMBL/GenBank/DDBJ whole genome shotgun (WGS) entry which is preliminary data.</text>
</comment>
<accession>A0A427Y7R3</accession>
<proteinExistence type="predicted"/>
<feature type="compositionally biased region" description="Acidic residues" evidence="1">
    <location>
        <begin position="150"/>
        <end position="166"/>
    </location>
</feature>
<feature type="region of interest" description="Disordered" evidence="1">
    <location>
        <begin position="374"/>
        <end position="441"/>
    </location>
</feature>
<sequence>MSQASEASYGNATLRLEEQPLEMSSVLLRRSSKDSSTLNGARGFSWGEPEGEYIVDRIEWTHGTGPGKTVFGDRSTVRARDLKASFCTIKGERNDVTLSKDRTKVCRIVGERNEGDENVIFLSGERNTVDSVNDDEEYESGEQSQSGEDSGNDDEGEGSQDSEGDENNASSKGDVIRVPSNFIPIHLYNYLDVRKLDGSPSGTDTDANFAVAGSDSVVACKTRKELKGTQVFVAGSRNHIVVEGTDNLILVSGEGHETSESFEGHPYVGPGGFFAYEHKDAPRFKFYAELSGGDDCEDTRVYLTLGLLVAKLRQKLDEASTSERALAAEAATKYATESSRVELKKLGVEPIISVQGDLSLAELRHEDYPMTVTVDWSPRTPRSDGAVTEARPEDSTEVTDDVAEPVTASLPYRPPAVEDDSDTEFDHVSTPEGTMSVAGDQ</sequence>
<reference evidence="2 3" key="1">
    <citation type="submission" date="2018-11" db="EMBL/GenBank/DDBJ databases">
        <title>Genome sequence of Saitozyma podzolica DSM 27192.</title>
        <authorList>
            <person name="Aliyu H."/>
            <person name="Gorte O."/>
            <person name="Ochsenreither K."/>
        </authorList>
    </citation>
    <scope>NUCLEOTIDE SEQUENCE [LARGE SCALE GENOMIC DNA]</scope>
    <source>
        <strain evidence="2 3">DSM 27192</strain>
    </source>
</reference>
<dbReference type="EMBL" id="RSCD01000018">
    <property type="protein sequence ID" value="RSH87094.1"/>
    <property type="molecule type" value="Genomic_DNA"/>
</dbReference>
<dbReference type="OrthoDB" id="10349297at2759"/>
<evidence type="ECO:0000256" key="1">
    <source>
        <dbReference type="SAM" id="MobiDB-lite"/>
    </source>
</evidence>
<name>A0A427Y7R3_9TREE</name>
<evidence type="ECO:0000313" key="2">
    <source>
        <dbReference type="EMBL" id="RSH87094.1"/>
    </source>
</evidence>
<protein>
    <submittedName>
        <fullName evidence="2">Uncharacterized protein</fullName>
    </submittedName>
</protein>
<feature type="region of interest" description="Disordered" evidence="1">
    <location>
        <begin position="121"/>
        <end position="175"/>
    </location>
</feature>
<gene>
    <name evidence="2" type="ORF">EHS25_003583</name>
</gene>
<dbReference type="Proteomes" id="UP000279259">
    <property type="component" value="Unassembled WGS sequence"/>
</dbReference>
<evidence type="ECO:0000313" key="3">
    <source>
        <dbReference type="Proteomes" id="UP000279259"/>
    </source>
</evidence>
<dbReference type="AlphaFoldDB" id="A0A427Y7R3"/>
<keyword evidence="3" id="KW-1185">Reference proteome</keyword>